<comment type="caution">
    <text evidence="5">The sequence shown here is derived from an EMBL/GenBank/DDBJ whole genome shotgun (WGS) entry which is preliminary data.</text>
</comment>
<dbReference type="PANTHER" id="PTHR44329:SF298">
    <property type="entry name" value="MIXED LINEAGE KINASE DOMAIN-LIKE PROTEIN"/>
    <property type="match status" value="1"/>
</dbReference>
<dbReference type="PRINTS" id="PR00109">
    <property type="entry name" value="TYRKINASE"/>
</dbReference>
<dbReference type="InterPro" id="IPR000719">
    <property type="entry name" value="Prot_kinase_dom"/>
</dbReference>
<dbReference type="Pfam" id="PF07714">
    <property type="entry name" value="PK_Tyr_Ser-Thr"/>
    <property type="match status" value="1"/>
</dbReference>
<dbReference type="GO" id="GO:0007166">
    <property type="term" value="P:cell surface receptor signaling pathway"/>
    <property type="evidence" value="ECO:0007669"/>
    <property type="project" value="InterPro"/>
</dbReference>
<keyword evidence="6" id="KW-1185">Reference proteome</keyword>
<dbReference type="EMBL" id="AUPC02000449">
    <property type="protein sequence ID" value="POG59449.1"/>
    <property type="molecule type" value="Genomic_DNA"/>
</dbReference>
<reference evidence="5 6" key="2">
    <citation type="journal article" date="2018" name="New Phytol.">
        <title>High intraspecific genome diversity in the model arbuscular mycorrhizal symbiont Rhizophagus irregularis.</title>
        <authorList>
            <person name="Chen E.C.H."/>
            <person name="Morin E."/>
            <person name="Beaudet D."/>
            <person name="Noel J."/>
            <person name="Yildirir G."/>
            <person name="Ndikumana S."/>
            <person name="Charron P."/>
            <person name="St-Onge C."/>
            <person name="Giorgi J."/>
            <person name="Kruger M."/>
            <person name="Marton T."/>
            <person name="Ropars J."/>
            <person name="Grigoriev I.V."/>
            <person name="Hainaut M."/>
            <person name="Henrissat B."/>
            <person name="Roux C."/>
            <person name="Martin F."/>
            <person name="Corradi N."/>
        </authorList>
    </citation>
    <scope>NUCLEOTIDE SEQUENCE [LARGE SCALE GENOMIC DNA]</scope>
    <source>
        <strain evidence="5 6">DAOM 197198</strain>
    </source>
</reference>
<evidence type="ECO:0000256" key="3">
    <source>
        <dbReference type="PROSITE-ProRule" id="PRU10141"/>
    </source>
</evidence>
<organism evidence="5 6">
    <name type="scientific">Rhizophagus irregularis (strain DAOM 181602 / DAOM 197198 / MUCL 43194)</name>
    <name type="common">Arbuscular mycorrhizal fungus</name>
    <name type="synonym">Glomus intraradices</name>
    <dbReference type="NCBI Taxonomy" id="747089"/>
    <lineage>
        <taxon>Eukaryota</taxon>
        <taxon>Fungi</taxon>
        <taxon>Fungi incertae sedis</taxon>
        <taxon>Mucoromycota</taxon>
        <taxon>Glomeromycotina</taxon>
        <taxon>Glomeromycetes</taxon>
        <taxon>Glomerales</taxon>
        <taxon>Glomeraceae</taxon>
        <taxon>Rhizophagus</taxon>
    </lineage>
</organism>
<evidence type="ECO:0000313" key="5">
    <source>
        <dbReference type="EMBL" id="POG59449.1"/>
    </source>
</evidence>
<dbReference type="GO" id="GO:0004672">
    <property type="term" value="F:protein kinase activity"/>
    <property type="evidence" value="ECO:0007669"/>
    <property type="project" value="InterPro"/>
</dbReference>
<accession>A0A2P4P232</accession>
<keyword evidence="1 3" id="KW-0547">Nucleotide-binding</keyword>
<dbReference type="AlphaFoldDB" id="A0A2P4P232"/>
<dbReference type="CDD" id="cd21037">
    <property type="entry name" value="MLKL_NTD"/>
    <property type="match status" value="1"/>
</dbReference>
<dbReference type="PROSITE" id="PS00107">
    <property type="entry name" value="PROTEIN_KINASE_ATP"/>
    <property type="match status" value="1"/>
</dbReference>
<dbReference type="Proteomes" id="UP000018888">
    <property type="component" value="Unassembled WGS sequence"/>
</dbReference>
<name>A0A2P4P232_RHIID</name>
<dbReference type="Gene3D" id="1.10.510.10">
    <property type="entry name" value="Transferase(Phosphotransferase) domain 1"/>
    <property type="match status" value="2"/>
</dbReference>
<dbReference type="PANTHER" id="PTHR44329">
    <property type="entry name" value="SERINE/THREONINE-PROTEIN KINASE TNNI3K-RELATED"/>
    <property type="match status" value="1"/>
</dbReference>
<proteinExistence type="predicted"/>
<dbReference type="VEuPathDB" id="FungiDB:RhiirFUN_023428"/>
<evidence type="ECO:0000313" key="6">
    <source>
        <dbReference type="Proteomes" id="UP000018888"/>
    </source>
</evidence>
<keyword evidence="2 3" id="KW-0067">ATP-binding</keyword>
<dbReference type="InterPro" id="IPR011009">
    <property type="entry name" value="Kinase-like_dom_sf"/>
</dbReference>
<feature type="domain" description="Protein kinase" evidence="4">
    <location>
        <begin position="25"/>
        <end position="281"/>
    </location>
</feature>
<dbReference type="InterPro" id="IPR001245">
    <property type="entry name" value="Ser-Thr/Tyr_kinase_cat_dom"/>
</dbReference>
<evidence type="ECO:0000256" key="2">
    <source>
        <dbReference type="ARBA" id="ARBA00022840"/>
    </source>
</evidence>
<dbReference type="InterPro" id="IPR036537">
    <property type="entry name" value="Adaptor_Cbl_N_dom_sf"/>
</dbReference>
<dbReference type="SUPFAM" id="SSF56112">
    <property type="entry name" value="Protein kinase-like (PK-like)"/>
    <property type="match status" value="1"/>
</dbReference>
<evidence type="ECO:0000259" key="4">
    <source>
        <dbReference type="PROSITE" id="PS50011"/>
    </source>
</evidence>
<gene>
    <name evidence="5" type="ORF">GLOIN_2v1789104</name>
</gene>
<dbReference type="InterPro" id="IPR051681">
    <property type="entry name" value="Ser/Thr_Kinases-Pseudokinases"/>
</dbReference>
<dbReference type="PROSITE" id="PS50011">
    <property type="entry name" value="PROTEIN_KINASE_DOM"/>
    <property type="match status" value="1"/>
</dbReference>
<feature type="binding site" evidence="3">
    <location>
        <position position="53"/>
    </location>
    <ligand>
        <name>ATP</name>
        <dbReference type="ChEBI" id="CHEBI:30616"/>
    </ligand>
</feature>
<dbReference type="GO" id="GO:0005524">
    <property type="term" value="F:ATP binding"/>
    <property type="evidence" value="ECO:0007669"/>
    <property type="project" value="UniProtKB-UniRule"/>
</dbReference>
<dbReference type="Gene3D" id="1.20.930.20">
    <property type="entry name" value="Adaptor protein Cbl, N-terminal domain"/>
    <property type="match status" value="1"/>
</dbReference>
<reference evidence="5 6" key="1">
    <citation type="journal article" date="2013" name="Proc. Natl. Acad. Sci. U.S.A.">
        <title>Genome of an arbuscular mycorrhizal fungus provides insight into the oldest plant symbiosis.</title>
        <authorList>
            <person name="Tisserant E."/>
            <person name="Malbreil M."/>
            <person name="Kuo A."/>
            <person name="Kohler A."/>
            <person name="Symeonidi A."/>
            <person name="Balestrini R."/>
            <person name="Charron P."/>
            <person name="Duensing N."/>
            <person name="Frei Dit Frey N."/>
            <person name="Gianinazzi-Pearson V."/>
            <person name="Gilbert L.B."/>
            <person name="Handa Y."/>
            <person name="Herr J.R."/>
            <person name="Hijri M."/>
            <person name="Koul R."/>
            <person name="Kawaguchi M."/>
            <person name="Krajinski F."/>
            <person name="Lammers P.J."/>
            <person name="Masclaux F.G."/>
            <person name="Murat C."/>
            <person name="Morin E."/>
            <person name="Ndikumana S."/>
            <person name="Pagni M."/>
            <person name="Petitpierre D."/>
            <person name="Requena N."/>
            <person name="Rosikiewicz P."/>
            <person name="Riley R."/>
            <person name="Saito K."/>
            <person name="San Clemente H."/>
            <person name="Shapiro H."/>
            <person name="van Tuinen D."/>
            <person name="Becard G."/>
            <person name="Bonfante P."/>
            <person name="Paszkowski U."/>
            <person name="Shachar-Hill Y.Y."/>
            <person name="Tuskan G.A."/>
            <person name="Young P.W."/>
            <person name="Sanders I.R."/>
            <person name="Henrissat B."/>
            <person name="Rensing S.A."/>
            <person name="Grigoriev I.V."/>
            <person name="Corradi N."/>
            <person name="Roux C."/>
            <person name="Martin F."/>
        </authorList>
    </citation>
    <scope>NUCLEOTIDE SEQUENCE [LARGE SCALE GENOMIC DNA]</scope>
    <source>
        <strain evidence="5 6">DAOM 197198</strain>
    </source>
</reference>
<dbReference type="InterPro" id="IPR017441">
    <property type="entry name" value="Protein_kinase_ATP_BS"/>
</dbReference>
<evidence type="ECO:0000256" key="1">
    <source>
        <dbReference type="ARBA" id="ARBA00022741"/>
    </source>
</evidence>
<protein>
    <submittedName>
        <fullName evidence="5">Kinase-like domain-containing protein</fullName>
    </submittedName>
</protein>
<sequence length="553" mass="64008">MTSVKEWVKEKIKNGYIRYFELDKFSQITIIGRGSFGIVNKADLANTGLVALKIICNENSEEEHDEFNDEFVKELKLLYEVGNHPNINRCLGITKDPKYNILVLEYANEGNLKGYLNKNFASLKWNDKIRMALDITDGLKFLHFKEIIHRDLHSKNILVNNGNLIIADFGLSKKLAEVTTDSVGNRYGVVEYIEPQCFKIINYKKDKKSDIYSLGILLWEISSGHRPFSGYPQKLLTDHIKDGNRENPIEGTPLKYQRLYQICWDDDPKLRPDIEEVHEILIHLKIEDAQSPQHNVHNHIDVKNGNRENPIEGTPLKYQRLYQICWDDDPKLRPDIEEVHEILIHLKIEDAQSPQHNVHNHIDVKSNSKNNEEVHEILIHLKIEDAQSPQHNVHNHIDVKSNSKNNDNDDLSIPSNYPNPINAVNAPVPKFISLINEIGNIFNEIIELVAGASRHRKQICDILKKQVHAAESAIRSLKEYSEDREDFFNIKNYLHLQDLFDIITRIKKFILEISQMKPLIKYIKTISIAKTFIELCEKFGSCINELFPLTIQI</sequence>
<dbReference type="SMART" id="SM00220">
    <property type="entry name" value="S_TKc"/>
    <property type="match status" value="1"/>
</dbReference>
<dbReference type="InterPro" id="IPR059179">
    <property type="entry name" value="MLKL-like_MCAfunc"/>
</dbReference>
<dbReference type="GO" id="GO:0097527">
    <property type="term" value="P:necroptotic signaling pathway"/>
    <property type="evidence" value="ECO:0007669"/>
    <property type="project" value="TreeGrafter"/>
</dbReference>